<dbReference type="Gene3D" id="2.40.50.140">
    <property type="entry name" value="Nucleic acid-binding proteins"/>
    <property type="match status" value="2"/>
</dbReference>
<protein>
    <recommendedName>
        <fullName evidence="1">S1 motif domain-containing protein</fullName>
    </recommendedName>
</protein>
<evidence type="ECO:0000313" key="2">
    <source>
        <dbReference type="EMBL" id="PIW96939.1"/>
    </source>
</evidence>
<organism evidence="2 3">
    <name type="scientific">Candidatus Kaiserbacteria bacterium CG_4_8_14_3_um_filter_38_9</name>
    <dbReference type="NCBI Taxonomy" id="1974599"/>
    <lineage>
        <taxon>Bacteria</taxon>
        <taxon>Candidatus Kaiseribacteriota</taxon>
    </lineage>
</organism>
<evidence type="ECO:0000313" key="3">
    <source>
        <dbReference type="Proteomes" id="UP000230837"/>
    </source>
</evidence>
<dbReference type="Proteomes" id="UP000230837">
    <property type="component" value="Unassembled WGS sequence"/>
</dbReference>
<evidence type="ECO:0000259" key="1">
    <source>
        <dbReference type="PROSITE" id="PS50126"/>
    </source>
</evidence>
<dbReference type="SUPFAM" id="SSF50249">
    <property type="entry name" value="Nucleic acid-binding proteins"/>
    <property type="match status" value="2"/>
</dbReference>
<dbReference type="InterPro" id="IPR012340">
    <property type="entry name" value="NA-bd_OB-fold"/>
</dbReference>
<dbReference type="PANTHER" id="PTHR47559">
    <property type="entry name" value="OS03G0844900 PROTEIN"/>
    <property type="match status" value="1"/>
</dbReference>
<proteinExistence type="predicted"/>
<feature type="non-terminal residue" evidence="2">
    <location>
        <position position="234"/>
    </location>
</feature>
<feature type="domain" description="S1 motif" evidence="1">
    <location>
        <begin position="63"/>
        <end position="130"/>
    </location>
</feature>
<dbReference type="EMBL" id="PFHR01000122">
    <property type="protein sequence ID" value="PIW96939.1"/>
    <property type="molecule type" value="Genomic_DNA"/>
</dbReference>
<dbReference type="SMART" id="SM00316">
    <property type="entry name" value="S1"/>
    <property type="match status" value="2"/>
</dbReference>
<feature type="domain" description="S1 motif" evidence="1">
    <location>
        <begin position="148"/>
        <end position="226"/>
    </location>
</feature>
<dbReference type="InterPro" id="IPR003029">
    <property type="entry name" value="S1_domain"/>
</dbReference>
<sequence>MDNGRRAPCNGARLAKWLCGRASSELEHLFMSEIISPVVEATETKSGVMQLLVTNLPDVPKEGQLIEGTVSAIGRARLYIDIPPFGTGLIFGREYMNARDILNKVSIGDTIAAKIVDTNNEDGYIELSLKEARQALIWSDADEAVKRGTIMSLEVKEANKGGLIIEWQGIQGFLPASQLGADNYPRVDNGDKDKILHSLNSLVGKHLSVVMITADQKEHKLIFSEKGPQEKEEK</sequence>
<dbReference type="PROSITE" id="PS50126">
    <property type="entry name" value="S1"/>
    <property type="match status" value="2"/>
</dbReference>
<gene>
    <name evidence="2" type="ORF">COZ82_02275</name>
</gene>
<accession>A0A2M7INL6</accession>
<dbReference type="InterPro" id="IPR052757">
    <property type="entry name" value="Ribosomal_protein_S1"/>
</dbReference>
<name>A0A2M7INL6_9BACT</name>
<dbReference type="PANTHER" id="PTHR47559:SF1">
    <property type="entry name" value="OS03G0844900 PROTEIN"/>
    <property type="match status" value="1"/>
</dbReference>
<dbReference type="GO" id="GO:0003676">
    <property type="term" value="F:nucleic acid binding"/>
    <property type="evidence" value="ECO:0007669"/>
    <property type="project" value="InterPro"/>
</dbReference>
<dbReference type="Pfam" id="PF00575">
    <property type="entry name" value="S1"/>
    <property type="match status" value="1"/>
</dbReference>
<reference evidence="3" key="1">
    <citation type="submission" date="2017-09" db="EMBL/GenBank/DDBJ databases">
        <title>Depth-based differentiation of microbial function through sediment-hosted aquifers and enrichment of novel symbionts in the deep terrestrial subsurface.</title>
        <authorList>
            <person name="Probst A.J."/>
            <person name="Ladd B."/>
            <person name="Jarett J.K."/>
            <person name="Geller-Mcgrath D.E."/>
            <person name="Sieber C.M.K."/>
            <person name="Emerson J.B."/>
            <person name="Anantharaman K."/>
            <person name="Thomas B.C."/>
            <person name="Malmstrom R."/>
            <person name="Stieglmeier M."/>
            <person name="Klingl A."/>
            <person name="Woyke T."/>
            <person name="Ryan C.M."/>
            <person name="Banfield J.F."/>
        </authorList>
    </citation>
    <scope>NUCLEOTIDE SEQUENCE [LARGE SCALE GENOMIC DNA]</scope>
</reference>
<comment type="caution">
    <text evidence="2">The sequence shown here is derived from an EMBL/GenBank/DDBJ whole genome shotgun (WGS) entry which is preliminary data.</text>
</comment>
<dbReference type="AlphaFoldDB" id="A0A2M7INL6"/>